<dbReference type="InterPro" id="IPR008628">
    <property type="entry name" value="GPP34-like"/>
</dbReference>
<dbReference type="GO" id="GO:0012505">
    <property type="term" value="C:endomembrane system"/>
    <property type="evidence" value="ECO:0007669"/>
    <property type="project" value="UniProtKB-ARBA"/>
</dbReference>
<sequence>MLTLAEELALLAFDARTGKVVGAAAGRLEYGLAGAVLMELLIEGRLTARDGRLEVSDASRTGEPVLDHVLARVRETRRLRDLRGWVDRLATPELRELVVDRLVDRGVLSRESGRVLWVFASSRYPERDPGPEQRVRRRVRRAVLEERHPGVHLAALVSLVEACGLVGEIFSQEELRRVRPRLERIASGEFVGGVVSGAFADAQAALQSATTAAITAAIISTPPSSGR</sequence>
<dbReference type="GO" id="GO:0048194">
    <property type="term" value="P:Golgi vesicle budding"/>
    <property type="evidence" value="ECO:0007669"/>
    <property type="project" value="TreeGrafter"/>
</dbReference>
<dbReference type="AlphaFoldDB" id="A0A4R1BQB1"/>
<comment type="caution">
    <text evidence="5">The sequence shown here is derived from an EMBL/GenBank/DDBJ whole genome shotgun (WGS) entry which is preliminary data.</text>
</comment>
<evidence type="ECO:0000256" key="3">
    <source>
        <dbReference type="ARBA" id="ARBA00023121"/>
    </source>
</evidence>
<keyword evidence="6" id="KW-1185">Reference proteome</keyword>
<comment type="subcellular location">
    <subcellularLocation>
        <location evidence="1">Golgi apparatus membrane</location>
        <topology evidence="1">Peripheral membrane protein</topology>
        <orientation evidence="1">Cytoplasmic side</orientation>
    </subcellularLocation>
</comment>
<dbReference type="RefSeq" id="WP_132689251.1">
    <property type="nucleotide sequence ID" value="NZ_SKBU01000008.1"/>
</dbReference>
<keyword evidence="4" id="KW-0472">Membrane</keyword>
<evidence type="ECO:0000313" key="6">
    <source>
        <dbReference type="Proteomes" id="UP000295244"/>
    </source>
</evidence>
<dbReference type="OrthoDB" id="4962633at2"/>
<accession>A0A4R1BQB1</accession>
<proteinExistence type="predicted"/>
<dbReference type="Gene3D" id="1.10.3630.10">
    <property type="entry name" value="yeast vps74-n-term truncation variant domain like"/>
    <property type="match status" value="1"/>
</dbReference>
<dbReference type="EMBL" id="SKBU01000008">
    <property type="protein sequence ID" value="TCJ19477.1"/>
    <property type="molecule type" value="Genomic_DNA"/>
</dbReference>
<dbReference type="GO" id="GO:0007030">
    <property type="term" value="P:Golgi organization"/>
    <property type="evidence" value="ECO:0007669"/>
    <property type="project" value="TreeGrafter"/>
</dbReference>
<dbReference type="GO" id="GO:0070273">
    <property type="term" value="F:phosphatidylinositol-4-phosphate binding"/>
    <property type="evidence" value="ECO:0007669"/>
    <property type="project" value="InterPro"/>
</dbReference>
<dbReference type="GO" id="GO:0043001">
    <property type="term" value="P:Golgi to plasma membrane protein transport"/>
    <property type="evidence" value="ECO:0007669"/>
    <property type="project" value="TreeGrafter"/>
</dbReference>
<dbReference type="GO" id="GO:0006890">
    <property type="term" value="P:retrograde vesicle-mediated transport, Golgi to endoplasmic reticulum"/>
    <property type="evidence" value="ECO:0007669"/>
    <property type="project" value="TreeGrafter"/>
</dbReference>
<reference evidence="5 6" key="1">
    <citation type="submission" date="2019-03" db="EMBL/GenBank/DDBJ databases">
        <title>Whole genome sequence of a novel Rubrobacter taiwanensis strain, isolated from Yellowstone National Park.</title>
        <authorList>
            <person name="Freed S."/>
            <person name="Ramaley R.F."/>
            <person name="Kyndt J.A."/>
        </authorList>
    </citation>
    <scope>NUCLEOTIDE SEQUENCE [LARGE SCALE GENOMIC DNA]</scope>
    <source>
        <strain evidence="5 6">Yellowstone</strain>
    </source>
</reference>
<evidence type="ECO:0000256" key="4">
    <source>
        <dbReference type="ARBA" id="ARBA00023136"/>
    </source>
</evidence>
<evidence type="ECO:0000256" key="2">
    <source>
        <dbReference type="ARBA" id="ARBA00023034"/>
    </source>
</evidence>
<dbReference type="Proteomes" id="UP000295244">
    <property type="component" value="Unassembled WGS sequence"/>
</dbReference>
<keyword evidence="3" id="KW-0446">Lipid-binding</keyword>
<dbReference type="PANTHER" id="PTHR12704:SF2">
    <property type="entry name" value="GOLGI PHOSPHOPROTEIN 3 HOMOLOG SAURON"/>
    <property type="match status" value="1"/>
</dbReference>
<organism evidence="5 6">
    <name type="scientific">Rubrobacter taiwanensis</name>
    <dbReference type="NCBI Taxonomy" id="185139"/>
    <lineage>
        <taxon>Bacteria</taxon>
        <taxon>Bacillati</taxon>
        <taxon>Actinomycetota</taxon>
        <taxon>Rubrobacteria</taxon>
        <taxon>Rubrobacterales</taxon>
        <taxon>Rubrobacteraceae</taxon>
        <taxon>Rubrobacter</taxon>
    </lineage>
</organism>
<evidence type="ECO:0000256" key="1">
    <source>
        <dbReference type="ARBA" id="ARBA00004255"/>
    </source>
</evidence>
<protein>
    <submittedName>
        <fullName evidence="5">GPP34 family phosphoprotein</fullName>
    </submittedName>
</protein>
<evidence type="ECO:0000313" key="5">
    <source>
        <dbReference type="EMBL" id="TCJ19477.1"/>
    </source>
</evidence>
<keyword evidence="2" id="KW-0333">Golgi apparatus</keyword>
<dbReference type="PANTHER" id="PTHR12704">
    <property type="entry name" value="TRANS-GOLGI PROTEIN GMX33"/>
    <property type="match status" value="1"/>
</dbReference>
<gene>
    <name evidence="5" type="ORF">E0L93_04850</name>
</gene>
<dbReference type="InterPro" id="IPR038261">
    <property type="entry name" value="GPP34-like_sf"/>
</dbReference>
<dbReference type="Pfam" id="PF05719">
    <property type="entry name" value="GPP34"/>
    <property type="match status" value="1"/>
</dbReference>
<name>A0A4R1BQB1_9ACTN</name>
<dbReference type="GO" id="GO:0005829">
    <property type="term" value="C:cytosol"/>
    <property type="evidence" value="ECO:0007669"/>
    <property type="project" value="TreeGrafter"/>
</dbReference>